<comment type="caution">
    <text evidence="2">The sequence shown here is derived from an EMBL/GenBank/DDBJ whole genome shotgun (WGS) entry which is preliminary data.</text>
</comment>
<dbReference type="InterPro" id="IPR000182">
    <property type="entry name" value="GNAT_dom"/>
</dbReference>
<dbReference type="GO" id="GO:0016747">
    <property type="term" value="F:acyltransferase activity, transferring groups other than amino-acyl groups"/>
    <property type="evidence" value="ECO:0007669"/>
    <property type="project" value="InterPro"/>
</dbReference>
<dbReference type="PANTHER" id="PTHR43328">
    <property type="entry name" value="ACETYLTRANSFERASE-RELATED"/>
    <property type="match status" value="1"/>
</dbReference>
<keyword evidence="3" id="KW-1185">Reference proteome</keyword>
<dbReference type="RefSeq" id="WP_008711817.1">
    <property type="nucleotide sequence ID" value="NZ_CABKQM010000008.1"/>
</dbReference>
<feature type="domain" description="N-acetyltransferase" evidence="1">
    <location>
        <begin position="15"/>
        <end position="181"/>
    </location>
</feature>
<proteinExistence type="predicted"/>
<dbReference type="Gene3D" id="3.40.630.30">
    <property type="match status" value="1"/>
</dbReference>
<sequence length="181" mass="20447">MNYKKSIILKDGTECCLRNATCKDAEAILENFNLTHRQTDYLLSYPDESNFSLEQEIEFLNDKNDNPKEILIAALIEGKVVGTAGIEAVGKNYKVLHRVSFGIGIDKAYWGLGIGKQLTKTCIECAREAGHTQLELEVVLENTHAMSMYKKTGFIEYGRNPRGFNSRISGFQELIYMLLEL</sequence>
<evidence type="ECO:0000313" key="2">
    <source>
        <dbReference type="EMBL" id="MCQ4814368.1"/>
    </source>
</evidence>
<protein>
    <submittedName>
        <fullName evidence="2">GNAT family N-acetyltransferase</fullName>
    </submittedName>
</protein>
<gene>
    <name evidence="2" type="ORF">NE630_07995</name>
</gene>
<organism evidence="2 3">
    <name type="scientific">Cloacibacillus evryensis</name>
    <dbReference type="NCBI Taxonomy" id="508460"/>
    <lineage>
        <taxon>Bacteria</taxon>
        <taxon>Thermotogati</taxon>
        <taxon>Synergistota</taxon>
        <taxon>Synergistia</taxon>
        <taxon>Synergistales</taxon>
        <taxon>Synergistaceae</taxon>
        <taxon>Cloacibacillus</taxon>
    </lineage>
</organism>
<dbReference type="Pfam" id="PF00583">
    <property type="entry name" value="Acetyltransf_1"/>
    <property type="match status" value="1"/>
</dbReference>
<dbReference type="CDD" id="cd04301">
    <property type="entry name" value="NAT_SF"/>
    <property type="match status" value="1"/>
</dbReference>
<accession>A0AAW5K766</accession>
<dbReference type="AlphaFoldDB" id="A0AAW5K766"/>
<dbReference type="PROSITE" id="PS51186">
    <property type="entry name" value="GNAT"/>
    <property type="match status" value="1"/>
</dbReference>
<dbReference type="Proteomes" id="UP001205919">
    <property type="component" value="Unassembled WGS sequence"/>
</dbReference>
<dbReference type="InterPro" id="IPR016181">
    <property type="entry name" value="Acyl_CoA_acyltransferase"/>
</dbReference>
<evidence type="ECO:0000313" key="3">
    <source>
        <dbReference type="Proteomes" id="UP001205919"/>
    </source>
</evidence>
<reference evidence="2 3" key="1">
    <citation type="submission" date="2022-06" db="EMBL/GenBank/DDBJ databases">
        <title>Isolation of gut microbiota from human fecal samples.</title>
        <authorList>
            <person name="Pamer E.G."/>
            <person name="Barat B."/>
            <person name="Waligurski E."/>
            <person name="Medina S."/>
            <person name="Paddock L."/>
            <person name="Mostad J."/>
        </authorList>
    </citation>
    <scope>NUCLEOTIDE SEQUENCE [LARGE SCALE GENOMIC DNA]</scope>
    <source>
        <strain evidence="2 3">DFI.9.90</strain>
    </source>
</reference>
<dbReference type="SUPFAM" id="SSF55729">
    <property type="entry name" value="Acyl-CoA N-acyltransferases (Nat)"/>
    <property type="match status" value="1"/>
</dbReference>
<dbReference type="EMBL" id="JANFYT010000014">
    <property type="protein sequence ID" value="MCQ4814368.1"/>
    <property type="molecule type" value="Genomic_DNA"/>
</dbReference>
<name>A0AAW5K766_9BACT</name>
<dbReference type="PANTHER" id="PTHR43328:SF1">
    <property type="entry name" value="N-ACETYLTRANSFERASE DOMAIN-CONTAINING PROTEIN"/>
    <property type="match status" value="1"/>
</dbReference>
<evidence type="ECO:0000259" key="1">
    <source>
        <dbReference type="PROSITE" id="PS51186"/>
    </source>
</evidence>